<dbReference type="Proteomes" id="UP000270581">
    <property type="component" value="Unassembled WGS sequence"/>
</dbReference>
<dbReference type="EMBL" id="RJJC01000001">
    <property type="protein sequence ID" value="RNJ27105.1"/>
    <property type="molecule type" value="Genomic_DNA"/>
</dbReference>
<protein>
    <submittedName>
        <fullName evidence="1">Uncharacterized protein</fullName>
    </submittedName>
</protein>
<evidence type="ECO:0000313" key="2">
    <source>
        <dbReference type="Proteomes" id="UP000270581"/>
    </source>
</evidence>
<sequence>MYQSVDELPGRVKKRVRSLLMADEQFVTAATTTDGLLDRWATHVVVTDQRLLLVKIIGFESTITGVRLDRLDTCRATDGVLELAFKYDTYSYGFDAPDAADALAAAVKGHQSEETTTEPAVAIETDGDLEAVESEIEGELELDDESDGESE</sequence>
<dbReference type="RefSeq" id="WP_123124398.1">
    <property type="nucleotide sequence ID" value="NZ_RJJC01000001.1"/>
</dbReference>
<accession>A0AAJ4RA93</accession>
<dbReference type="AlphaFoldDB" id="A0AAJ4RA93"/>
<gene>
    <name evidence="1" type="ORF">Nmn1133_10750</name>
</gene>
<comment type="caution">
    <text evidence="1">The sequence shown here is derived from an EMBL/GenBank/DDBJ whole genome shotgun (WGS) entry which is preliminary data.</text>
</comment>
<reference evidence="1 2" key="1">
    <citation type="submission" date="2018-11" db="EMBL/GenBank/DDBJ databases">
        <title>Genome sequences of Natronomonas sp. CBA1133.</title>
        <authorList>
            <person name="Roh S.W."/>
            <person name="Cha I.-T."/>
        </authorList>
    </citation>
    <scope>NUCLEOTIDE SEQUENCE [LARGE SCALE GENOMIC DNA]</scope>
    <source>
        <strain evidence="1 2">CBA1133</strain>
    </source>
</reference>
<keyword evidence="2" id="KW-1185">Reference proteome</keyword>
<organism evidence="1 2">
    <name type="scientific">Halosegnis longus</name>
    <dbReference type="NCBI Taxonomy" id="2216012"/>
    <lineage>
        <taxon>Archaea</taxon>
        <taxon>Methanobacteriati</taxon>
        <taxon>Methanobacteriota</taxon>
        <taxon>Stenosarchaea group</taxon>
        <taxon>Halobacteria</taxon>
        <taxon>Halobacteriales</taxon>
        <taxon>Natronomonadaceae</taxon>
        <taxon>Halosegnis</taxon>
    </lineage>
</organism>
<evidence type="ECO:0000313" key="1">
    <source>
        <dbReference type="EMBL" id="RNJ27105.1"/>
    </source>
</evidence>
<name>A0AAJ4RA93_9EURY</name>
<proteinExistence type="predicted"/>